<keyword evidence="8" id="KW-0106">Calcium</keyword>
<evidence type="ECO:0000256" key="11">
    <source>
        <dbReference type="ARBA" id="ARBA00023136"/>
    </source>
</evidence>
<name>A0AAV4FA72_9GAST</name>
<feature type="transmembrane region" description="Helical" evidence="13">
    <location>
        <begin position="553"/>
        <end position="574"/>
    </location>
</feature>
<keyword evidence="6 13" id="KW-0812">Transmembrane</keyword>
<proteinExistence type="predicted"/>
<feature type="domain" description="Ion transport" evidence="14">
    <location>
        <begin position="530"/>
        <end position="648"/>
    </location>
</feature>
<sequence length="959" mass="109915">MMSPVEFVSTLNRADLHNGGQKKFVTMAMSFLEKHPADFVKQLRAWIRAGEKKCFHSFCMIRILQFCGKGHLLLDKSEQSILHLTTTFHSCHRLTEEILTVCPDLAVKKRSGEHSGLTALHILVSKDAVEATQHFLSLPAVIQNRQQLMSILADGNRFKKTNLMGQTALSAAVLNFCTPLVVALLEAGANLMDQNSIGDTVLHSLVRYANIFPANREEVIEMMATLQEHILMPKEGDQALWGKRYARKVWFCRNCENMTALQLAATLGEHHIVCFIMDLQWVYRTLYDYNGIFETNLYDITEIDTLAGEAWNQDQSAHQSNCWWKDMLRRLRMALCCSLIAAENNLCGPPVMEKICEVDIASACKIISTPVVTKLINDKWRMCKVVFYLWAFLHLSGMVFMTVYAAYKFKYIDNLQNRSMSESDDETISCPGPTHIVREKSGEKLFIDLACALFFLQSLFTMYLEIIRTFVHRKPWKLHLIHHNGSFRLVLLLKALATFVDCVWYFICPIGNDRTPIVMALLLGWWFNAFFLRPFKIFSFFTVMLMRVLLGDMLRFFSIILIELVSFTLVMYLLFQNNAGDPPEEFDSLLTSFMTMFQLMLGLTEISLLNRANPAWLATTLFVFYIVLTYILLINSLIAMMSITCAEIAGEKANQWKIQRLSVILFLEKLMPCGMARLRGRRLYYHRRQNTDINRTSQREMRYVITDTTNCNKRPLALSVDRSISQDKDDVDTDLGEDFRNRAVIVSCPDDDTPSQPPSPTASLGDTDFSLMRWLSIKEELNTSTDSGPYVELDLVRKPKCPEQDCTLNGVRGSYKPIPNDLDLRNSITEYANCVDINDSPETPVSAKPHLTLRFPGNDEAEYGCFDNVCSEQDLRRPAVYSDPQWVSLLESIRSFDARPKTLCRQSSYMMTRKRATFGGRNRLMSRKIRNELIFEGREKSVDDIYSTPDDFEADQEES</sequence>
<evidence type="ECO:0000256" key="6">
    <source>
        <dbReference type="ARBA" id="ARBA00022692"/>
    </source>
</evidence>
<keyword evidence="15" id="KW-0675">Receptor</keyword>
<dbReference type="Pfam" id="PF00520">
    <property type="entry name" value="Ion_trans"/>
    <property type="match status" value="1"/>
</dbReference>
<evidence type="ECO:0000256" key="1">
    <source>
        <dbReference type="ARBA" id="ARBA00004651"/>
    </source>
</evidence>
<keyword evidence="7" id="KW-0677">Repeat</keyword>
<accession>A0AAV4FA72</accession>
<feature type="transmembrane region" description="Helical" evidence="13">
    <location>
        <begin position="586"/>
        <end position="603"/>
    </location>
</feature>
<keyword evidence="2" id="KW-0813">Transport</keyword>
<keyword evidence="10" id="KW-0406">Ion transport</keyword>
<dbReference type="PANTHER" id="PTHR10582">
    <property type="entry name" value="TRANSIENT RECEPTOR POTENTIAL ION CHANNEL PROTEIN"/>
    <property type="match status" value="1"/>
</dbReference>
<evidence type="ECO:0000313" key="15">
    <source>
        <dbReference type="EMBL" id="GFR69245.1"/>
    </source>
</evidence>
<dbReference type="SMART" id="SM00248">
    <property type="entry name" value="ANK"/>
    <property type="match status" value="4"/>
</dbReference>
<keyword evidence="16" id="KW-1185">Reference proteome</keyword>
<evidence type="ECO:0000256" key="4">
    <source>
        <dbReference type="ARBA" id="ARBA00022568"/>
    </source>
</evidence>
<feature type="transmembrane region" description="Helical" evidence="13">
    <location>
        <begin position="513"/>
        <end position="532"/>
    </location>
</feature>
<dbReference type="InterPro" id="IPR005821">
    <property type="entry name" value="Ion_trans_dom"/>
</dbReference>
<gene>
    <name evidence="15" type="ORF">ElyMa_000297800</name>
</gene>
<dbReference type="InterPro" id="IPR036770">
    <property type="entry name" value="Ankyrin_rpt-contain_sf"/>
</dbReference>
<comment type="subcellular location">
    <subcellularLocation>
        <location evidence="1">Cell membrane</location>
        <topology evidence="1">Multi-pass membrane protein</topology>
    </subcellularLocation>
</comment>
<evidence type="ECO:0000256" key="8">
    <source>
        <dbReference type="ARBA" id="ARBA00022837"/>
    </source>
</evidence>
<dbReference type="GO" id="GO:0098703">
    <property type="term" value="P:calcium ion import across plasma membrane"/>
    <property type="evidence" value="ECO:0007669"/>
    <property type="project" value="TreeGrafter"/>
</dbReference>
<evidence type="ECO:0000256" key="7">
    <source>
        <dbReference type="ARBA" id="ARBA00022737"/>
    </source>
</evidence>
<evidence type="ECO:0000256" key="3">
    <source>
        <dbReference type="ARBA" id="ARBA00022475"/>
    </source>
</evidence>
<feature type="transmembrane region" description="Helical" evidence="13">
    <location>
        <begin position="487"/>
        <end position="507"/>
    </location>
</feature>
<feature type="transmembrane region" description="Helical" evidence="13">
    <location>
        <begin position="385"/>
        <end position="407"/>
    </location>
</feature>
<feature type="transmembrane region" description="Helical" evidence="13">
    <location>
        <begin position="445"/>
        <end position="466"/>
    </location>
</feature>
<organism evidence="15 16">
    <name type="scientific">Elysia marginata</name>
    <dbReference type="NCBI Taxonomy" id="1093978"/>
    <lineage>
        <taxon>Eukaryota</taxon>
        <taxon>Metazoa</taxon>
        <taxon>Spiralia</taxon>
        <taxon>Lophotrochozoa</taxon>
        <taxon>Mollusca</taxon>
        <taxon>Gastropoda</taxon>
        <taxon>Heterobranchia</taxon>
        <taxon>Euthyneura</taxon>
        <taxon>Panpulmonata</taxon>
        <taxon>Sacoglossa</taxon>
        <taxon>Placobranchoidea</taxon>
        <taxon>Plakobranchidae</taxon>
        <taxon>Elysia</taxon>
    </lineage>
</organism>
<protein>
    <submittedName>
        <fullName evidence="15">Transient receptor potential cation channel subfamily V member 5-like</fullName>
    </submittedName>
</protein>
<keyword evidence="5" id="KW-0107">Calcium channel</keyword>
<evidence type="ECO:0000259" key="14">
    <source>
        <dbReference type="Pfam" id="PF00520"/>
    </source>
</evidence>
<keyword evidence="9 13" id="KW-1133">Transmembrane helix</keyword>
<dbReference type="SUPFAM" id="SSF48403">
    <property type="entry name" value="Ankyrin repeat"/>
    <property type="match status" value="1"/>
</dbReference>
<reference evidence="15 16" key="1">
    <citation type="journal article" date="2021" name="Elife">
        <title>Chloroplast acquisition without the gene transfer in kleptoplastic sea slugs, Plakobranchus ocellatus.</title>
        <authorList>
            <person name="Maeda T."/>
            <person name="Takahashi S."/>
            <person name="Yoshida T."/>
            <person name="Shimamura S."/>
            <person name="Takaki Y."/>
            <person name="Nagai Y."/>
            <person name="Toyoda A."/>
            <person name="Suzuki Y."/>
            <person name="Arimoto A."/>
            <person name="Ishii H."/>
            <person name="Satoh N."/>
            <person name="Nishiyama T."/>
            <person name="Hasebe M."/>
            <person name="Maruyama T."/>
            <person name="Minagawa J."/>
            <person name="Obokata J."/>
            <person name="Shigenobu S."/>
        </authorList>
    </citation>
    <scope>NUCLEOTIDE SEQUENCE [LARGE SCALE GENOMIC DNA]</scope>
</reference>
<evidence type="ECO:0000256" key="9">
    <source>
        <dbReference type="ARBA" id="ARBA00022989"/>
    </source>
</evidence>
<keyword evidence="12" id="KW-0407">Ion channel</keyword>
<dbReference type="Proteomes" id="UP000762676">
    <property type="component" value="Unassembled WGS sequence"/>
</dbReference>
<evidence type="ECO:0000256" key="10">
    <source>
        <dbReference type="ARBA" id="ARBA00023065"/>
    </source>
</evidence>
<dbReference type="GO" id="GO:0005886">
    <property type="term" value="C:plasma membrane"/>
    <property type="evidence" value="ECO:0007669"/>
    <property type="project" value="UniProtKB-SubCell"/>
</dbReference>
<keyword evidence="4" id="KW-0109">Calcium transport</keyword>
<dbReference type="InterPro" id="IPR024862">
    <property type="entry name" value="TRPV"/>
</dbReference>
<evidence type="ECO:0000256" key="12">
    <source>
        <dbReference type="ARBA" id="ARBA00023303"/>
    </source>
</evidence>
<evidence type="ECO:0000256" key="5">
    <source>
        <dbReference type="ARBA" id="ARBA00022673"/>
    </source>
</evidence>
<evidence type="ECO:0000313" key="16">
    <source>
        <dbReference type="Proteomes" id="UP000762676"/>
    </source>
</evidence>
<dbReference type="PANTHER" id="PTHR10582:SF2">
    <property type="entry name" value="INACTIVE"/>
    <property type="match status" value="1"/>
</dbReference>
<keyword evidence="11 13" id="KW-0472">Membrane</keyword>
<dbReference type="Gene3D" id="1.25.40.20">
    <property type="entry name" value="Ankyrin repeat-containing domain"/>
    <property type="match status" value="1"/>
</dbReference>
<dbReference type="Gene3D" id="1.10.287.70">
    <property type="match status" value="1"/>
</dbReference>
<feature type="transmembrane region" description="Helical" evidence="13">
    <location>
        <begin position="615"/>
        <end position="638"/>
    </location>
</feature>
<keyword evidence="3" id="KW-1003">Cell membrane</keyword>
<comment type="caution">
    <text evidence="15">The sequence shown here is derived from an EMBL/GenBank/DDBJ whole genome shotgun (WGS) entry which is preliminary data.</text>
</comment>
<evidence type="ECO:0000256" key="13">
    <source>
        <dbReference type="SAM" id="Phobius"/>
    </source>
</evidence>
<dbReference type="AlphaFoldDB" id="A0AAV4FA72"/>
<evidence type="ECO:0000256" key="2">
    <source>
        <dbReference type="ARBA" id="ARBA00022448"/>
    </source>
</evidence>
<dbReference type="InterPro" id="IPR002110">
    <property type="entry name" value="Ankyrin_rpt"/>
</dbReference>
<dbReference type="GO" id="GO:0005262">
    <property type="term" value="F:calcium channel activity"/>
    <property type="evidence" value="ECO:0007669"/>
    <property type="project" value="UniProtKB-KW"/>
</dbReference>
<dbReference type="EMBL" id="BMAT01000601">
    <property type="protein sequence ID" value="GFR69245.1"/>
    <property type="molecule type" value="Genomic_DNA"/>
</dbReference>